<dbReference type="Proteomes" id="UP001470230">
    <property type="component" value="Unassembled WGS sequence"/>
</dbReference>
<feature type="compositionally biased region" description="Basic and acidic residues" evidence="1">
    <location>
        <begin position="574"/>
        <end position="597"/>
    </location>
</feature>
<protein>
    <recommendedName>
        <fullName evidence="2">AB hydrolase-1 domain-containing protein</fullName>
    </recommendedName>
</protein>
<evidence type="ECO:0000259" key="2">
    <source>
        <dbReference type="Pfam" id="PF00561"/>
    </source>
</evidence>
<gene>
    <name evidence="3" type="ORF">M9Y10_020141</name>
</gene>
<dbReference type="InterPro" id="IPR052920">
    <property type="entry name" value="DNA-binding_regulatory"/>
</dbReference>
<dbReference type="PANTHER" id="PTHR43358">
    <property type="entry name" value="ALPHA/BETA-HYDROLASE"/>
    <property type="match status" value="1"/>
</dbReference>
<feature type="compositionally biased region" description="Basic residues" evidence="1">
    <location>
        <begin position="545"/>
        <end position="560"/>
    </location>
</feature>
<organism evidence="3 4">
    <name type="scientific">Tritrichomonas musculus</name>
    <dbReference type="NCBI Taxonomy" id="1915356"/>
    <lineage>
        <taxon>Eukaryota</taxon>
        <taxon>Metamonada</taxon>
        <taxon>Parabasalia</taxon>
        <taxon>Tritrichomonadida</taxon>
        <taxon>Tritrichomonadidae</taxon>
        <taxon>Tritrichomonas</taxon>
    </lineage>
</organism>
<feature type="region of interest" description="Disordered" evidence="1">
    <location>
        <begin position="389"/>
        <end position="503"/>
    </location>
</feature>
<feature type="compositionally biased region" description="Polar residues" evidence="1">
    <location>
        <begin position="430"/>
        <end position="444"/>
    </location>
</feature>
<dbReference type="PANTHER" id="PTHR43358:SF4">
    <property type="entry name" value="ALPHA_BETA HYDROLASE FOLD-1 DOMAIN-CONTAINING PROTEIN"/>
    <property type="match status" value="1"/>
</dbReference>
<evidence type="ECO:0000256" key="1">
    <source>
        <dbReference type="SAM" id="MobiDB-lite"/>
    </source>
</evidence>
<dbReference type="SUPFAM" id="SSF53474">
    <property type="entry name" value="alpha/beta-Hydrolases"/>
    <property type="match status" value="1"/>
</dbReference>
<evidence type="ECO:0000313" key="3">
    <source>
        <dbReference type="EMBL" id="KAK8846137.1"/>
    </source>
</evidence>
<feature type="compositionally biased region" description="Basic and acidic residues" evidence="1">
    <location>
        <begin position="337"/>
        <end position="353"/>
    </location>
</feature>
<accession>A0ABR2HHM0</accession>
<feature type="compositionally biased region" description="Basic and acidic residues" evidence="1">
    <location>
        <begin position="390"/>
        <end position="412"/>
    </location>
</feature>
<dbReference type="Gene3D" id="3.40.50.1820">
    <property type="entry name" value="alpha/beta hydrolase"/>
    <property type="match status" value="1"/>
</dbReference>
<proteinExistence type="predicted"/>
<feature type="domain" description="AB hydrolase-1" evidence="2">
    <location>
        <begin position="68"/>
        <end position="168"/>
    </location>
</feature>
<dbReference type="EMBL" id="JAPFFF010000029">
    <property type="protein sequence ID" value="KAK8846137.1"/>
    <property type="molecule type" value="Genomic_DNA"/>
</dbReference>
<evidence type="ECO:0000313" key="4">
    <source>
        <dbReference type="Proteomes" id="UP001470230"/>
    </source>
</evidence>
<feature type="region of interest" description="Disordered" evidence="1">
    <location>
        <begin position="545"/>
        <end position="617"/>
    </location>
</feature>
<sequence>MKSVVRWMLRATFSPPRCTYKANDTISVITTNSVFYSKTIFEFISPKGEKIMSSLWRDSTVENPSKCLIYLHSLGANQFEVINIIPTICTKDLCLVAFDFPGCGLSGGTILPLDGSGANLVKSCVDYLKSTFHFTEFAVWGRSMGAAVALHTVSVYTDIFKCIVADSSFACTEKILKDQGKANGFPSFLVKMLMPIIKKEAKEDLKTKVDVPFPIEFVPNAQIPLLQGHGNKDRFVPCDHAKLIFDNYGAIDKQLNFFEGKHNSPRPNSWYETVSRFLYRHLNIQERPRCYDYVYRVSKLHIGPVEQVLPDIIRVNEVLHQRALQKNLRRNSSKHSIPHENDQKQKEENKNDGNDENMANNEYSYQYESDESSANGDDNDYDYDYEYEQEENKNHEPNNEETIEDNKSKQNIENENNNIIVPQSILVPKESNQTQSPLIDSTTDAELDHPTIPQPIENENSSCESIKEPQQAPPENNVTIESEVKPKKRVRKNKKRDDNKRKTHKVLFDSLGEIGTDIDLGDKINMLNQAEEMERRKEMLNSINHHHHRHHHRHHHHHHRIPLESTRKSSKNVDNAKESSQIDRDENPEKNNQEKITKNGSILNQELPLDDIPNKEN</sequence>
<keyword evidence="4" id="KW-1185">Reference proteome</keyword>
<dbReference type="Pfam" id="PF00561">
    <property type="entry name" value="Abhydrolase_1"/>
    <property type="match status" value="1"/>
</dbReference>
<name>A0ABR2HHM0_9EUKA</name>
<dbReference type="InterPro" id="IPR029058">
    <property type="entry name" value="AB_hydrolase_fold"/>
</dbReference>
<reference evidence="3 4" key="1">
    <citation type="submission" date="2024-04" db="EMBL/GenBank/DDBJ databases">
        <title>Tritrichomonas musculus Genome.</title>
        <authorList>
            <person name="Alves-Ferreira E."/>
            <person name="Grigg M."/>
            <person name="Lorenzi H."/>
            <person name="Galac M."/>
        </authorList>
    </citation>
    <scope>NUCLEOTIDE SEQUENCE [LARGE SCALE GENOMIC DNA]</scope>
    <source>
        <strain evidence="3 4">EAF2021</strain>
    </source>
</reference>
<dbReference type="InterPro" id="IPR000073">
    <property type="entry name" value="AB_hydrolase_1"/>
</dbReference>
<feature type="region of interest" description="Disordered" evidence="1">
    <location>
        <begin position="326"/>
        <end position="359"/>
    </location>
</feature>
<comment type="caution">
    <text evidence="3">The sequence shown here is derived from an EMBL/GenBank/DDBJ whole genome shotgun (WGS) entry which is preliminary data.</text>
</comment>